<keyword evidence="3" id="KW-1185">Reference proteome</keyword>
<protein>
    <submittedName>
        <fullName evidence="2">Uncharacterized protein</fullName>
    </submittedName>
</protein>
<evidence type="ECO:0000313" key="3">
    <source>
        <dbReference type="Proteomes" id="UP000316621"/>
    </source>
</evidence>
<feature type="compositionally biased region" description="Basic and acidic residues" evidence="1">
    <location>
        <begin position="26"/>
        <end position="35"/>
    </location>
</feature>
<proteinExistence type="predicted"/>
<name>A0A4Y7IK24_PAPSO</name>
<evidence type="ECO:0000313" key="2">
    <source>
        <dbReference type="EMBL" id="RZC48071.1"/>
    </source>
</evidence>
<feature type="region of interest" description="Disordered" evidence="1">
    <location>
        <begin position="1"/>
        <end position="40"/>
    </location>
</feature>
<dbReference type="EMBL" id="CM010715">
    <property type="protein sequence ID" value="RZC48071.1"/>
    <property type="molecule type" value="Genomic_DNA"/>
</dbReference>
<dbReference type="Proteomes" id="UP000316621">
    <property type="component" value="Chromosome 1"/>
</dbReference>
<gene>
    <name evidence="2" type="ORF">C5167_041009</name>
</gene>
<dbReference type="Gramene" id="RZC48071">
    <property type="protein sequence ID" value="RZC48071"/>
    <property type="gene ID" value="C5167_041009"/>
</dbReference>
<sequence>MIAHVVNSPSQEEEDSNSARLGKRLRISDTQDPKENLAPNVLLTSHPPAHDGCGTQMPQQGACNLLETGVVSIIFEIEVDQVGHISFEHGREM</sequence>
<dbReference type="AlphaFoldDB" id="A0A4Y7IK24"/>
<organism evidence="2 3">
    <name type="scientific">Papaver somniferum</name>
    <name type="common">Opium poppy</name>
    <dbReference type="NCBI Taxonomy" id="3469"/>
    <lineage>
        <taxon>Eukaryota</taxon>
        <taxon>Viridiplantae</taxon>
        <taxon>Streptophyta</taxon>
        <taxon>Embryophyta</taxon>
        <taxon>Tracheophyta</taxon>
        <taxon>Spermatophyta</taxon>
        <taxon>Magnoliopsida</taxon>
        <taxon>Ranunculales</taxon>
        <taxon>Papaveraceae</taxon>
        <taxon>Papaveroideae</taxon>
        <taxon>Papaver</taxon>
    </lineage>
</organism>
<accession>A0A4Y7IK24</accession>
<reference evidence="2 3" key="1">
    <citation type="journal article" date="2018" name="Science">
        <title>The opium poppy genome and morphinan production.</title>
        <authorList>
            <person name="Guo L."/>
            <person name="Winzer T."/>
            <person name="Yang X."/>
            <person name="Li Y."/>
            <person name="Ning Z."/>
            <person name="He Z."/>
            <person name="Teodor R."/>
            <person name="Lu Y."/>
            <person name="Bowser T.A."/>
            <person name="Graham I.A."/>
            <person name="Ye K."/>
        </authorList>
    </citation>
    <scope>NUCLEOTIDE SEQUENCE [LARGE SCALE GENOMIC DNA]</scope>
    <source>
        <strain evidence="3">cv. HN1</strain>
        <tissue evidence="2">Leaves</tissue>
    </source>
</reference>
<evidence type="ECO:0000256" key="1">
    <source>
        <dbReference type="SAM" id="MobiDB-lite"/>
    </source>
</evidence>